<feature type="compositionally biased region" description="Polar residues" evidence="1">
    <location>
        <begin position="86"/>
        <end position="99"/>
    </location>
</feature>
<reference evidence="2 3" key="1">
    <citation type="submission" date="2018-02" db="EMBL/GenBank/DDBJ databases">
        <authorList>
            <person name="Cohen D.B."/>
            <person name="Kent A.D."/>
        </authorList>
    </citation>
    <scope>NUCLEOTIDE SEQUENCE [LARGE SCALE GENOMIC DNA]</scope>
    <source>
        <strain evidence="2 3">CCAP 1448/3</strain>
    </source>
</reference>
<reference evidence="2 3" key="2">
    <citation type="submission" date="2018-03" db="EMBL/GenBank/DDBJ databases">
        <title>The ancient ancestry and fast evolution of plastids.</title>
        <authorList>
            <person name="Moore K.R."/>
            <person name="Magnabosco C."/>
            <person name="Momper L."/>
            <person name="Gold D.A."/>
            <person name="Bosak T."/>
            <person name="Fournier G.P."/>
        </authorList>
    </citation>
    <scope>NUCLEOTIDE SEQUENCE [LARGE SCALE GENOMIC DNA]</scope>
    <source>
        <strain evidence="2 3">CCAP 1448/3</strain>
    </source>
</reference>
<gene>
    <name evidence="2" type="ORF">C7B64_13370</name>
</gene>
<accession>A0A2T1C272</accession>
<feature type="region of interest" description="Disordered" evidence="1">
    <location>
        <begin position="86"/>
        <end position="106"/>
    </location>
</feature>
<evidence type="ECO:0000256" key="1">
    <source>
        <dbReference type="SAM" id="MobiDB-lite"/>
    </source>
</evidence>
<evidence type="ECO:0000313" key="2">
    <source>
        <dbReference type="EMBL" id="PSB02370.1"/>
    </source>
</evidence>
<proteinExistence type="predicted"/>
<keyword evidence="3" id="KW-1185">Reference proteome</keyword>
<dbReference type="RefSeq" id="WP_106289160.1">
    <property type="nucleotide sequence ID" value="NZ_CAWNTC010000071.1"/>
</dbReference>
<sequence>MPKNRIEVRLVFQGDDNDPKVIVGKWLQDNKPFAIEALTMLTQVRELILSGHHSPERIKLAMLESTNYLQSRLQLIEQLGSLASGSEVVTQSRPSSHLTSDLEIEL</sequence>
<comment type="caution">
    <text evidence="2">The sequence shown here is derived from an EMBL/GenBank/DDBJ whole genome shotgun (WGS) entry which is preliminary data.</text>
</comment>
<evidence type="ECO:0000313" key="3">
    <source>
        <dbReference type="Proteomes" id="UP000238762"/>
    </source>
</evidence>
<dbReference type="Proteomes" id="UP000238762">
    <property type="component" value="Unassembled WGS sequence"/>
</dbReference>
<dbReference type="EMBL" id="PVWJ01000062">
    <property type="protein sequence ID" value="PSB02370.1"/>
    <property type="molecule type" value="Genomic_DNA"/>
</dbReference>
<dbReference type="AlphaFoldDB" id="A0A2T1C272"/>
<name>A0A2T1C272_9CYAN</name>
<organism evidence="2 3">
    <name type="scientific">Merismopedia glauca CCAP 1448/3</name>
    <dbReference type="NCBI Taxonomy" id="1296344"/>
    <lineage>
        <taxon>Bacteria</taxon>
        <taxon>Bacillati</taxon>
        <taxon>Cyanobacteriota</taxon>
        <taxon>Cyanophyceae</taxon>
        <taxon>Synechococcales</taxon>
        <taxon>Merismopediaceae</taxon>
        <taxon>Merismopedia</taxon>
    </lineage>
</organism>
<protein>
    <submittedName>
        <fullName evidence="2">Uncharacterized protein</fullName>
    </submittedName>
</protein>